<comment type="subcellular location">
    <subcellularLocation>
        <location evidence="5">Cell membrane</location>
        <topology evidence="5">Multi-pass membrane protein</topology>
    </subcellularLocation>
    <subcellularLocation>
        <location evidence="1">Membrane</location>
        <topology evidence="1">Multi-pass membrane protein</topology>
    </subcellularLocation>
</comment>
<dbReference type="Proteomes" id="UP000187074">
    <property type="component" value="Unassembled WGS sequence"/>
</dbReference>
<dbReference type="EMBL" id="MRTF01000005">
    <property type="protein sequence ID" value="OME92122.1"/>
    <property type="molecule type" value="Genomic_DNA"/>
</dbReference>
<evidence type="ECO:0000256" key="5">
    <source>
        <dbReference type="HAMAP-Rule" id="MF_00902"/>
    </source>
</evidence>
<evidence type="ECO:0000256" key="2">
    <source>
        <dbReference type="ARBA" id="ARBA00022692"/>
    </source>
</evidence>
<comment type="caution">
    <text evidence="6">The sequence shown here is derived from an EMBL/GenBank/DDBJ whole genome shotgun (WGS) entry which is preliminary data.</text>
</comment>
<dbReference type="Pfam" id="PF00902">
    <property type="entry name" value="TatC"/>
    <property type="match status" value="1"/>
</dbReference>
<dbReference type="OrthoDB" id="9777044at2"/>
<dbReference type="AlphaFoldDB" id="A0A1R1B143"/>
<organism evidence="6 7">
    <name type="scientific">Paenibacillus lautus</name>
    <name type="common">Bacillus lautus</name>
    <dbReference type="NCBI Taxonomy" id="1401"/>
    <lineage>
        <taxon>Bacteria</taxon>
        <taxon>Bacillati</taxon>
        <taxon>Bacillota</taxon>
        <taxon>Bacilli</taxon>
        <taxon>Bacillales</taxon>
        <taxon>Paenibacillaceae</taxon>
        <taxon>Paenibacillus</taxon>
    </lineage>
</organism>
<dbReference type="GO" id="GO:0009977">
    <property type="term" value="F:proton motive force dependent protein transmembrane transporter activity"/>
    <property type="evidence" value="ECO:0007669"/>
    <property type="project" value="TreeGrafter"/>
</dbReference>
<evidence type="ECO:0000256" key="3">
    <source>
        <dbReference type="ARBA" id="ARBA00022989"/>
    </source>
</evidence>
<dbReference type="InterPro" id="IPR002033">
    <property type="entry name" value="TatC"/>
</dbReference>
<comment type="subunit">
    <text evidence="5">Forms a complex with TatA.</text>
</comment>
<dbReference type="GO" id="GO:0043953">
    <property type="term" value="P:protein transport by the Tat complex"/>
    <property type="evidence" value="ECO:0007669"/>
    <property type="project" value="UniProtKB-UniRule"/>
</dbReference>
<keyword evidence="5" id="KW-0811">Translocation</keyword>
<dbReference type="PANTHER" id="PTHR30371">
    <property type="entry name" value="SEC-INDEPENDENT PROTEIN TRANSLOCASE PROTEIN TATC"/>
    <property type="match status" value="1"/>
</dbReference>
<dbReference type="PRINTS" id="PR01840">
    <property type="entry name" value="TATCFAMILY"/>
</dbReference>
<sequence length="247" mass="27989">MTKHEQAQEQEQHILEHLTELRKRILITLGTFLVALCAAFLYVEPLYEMLTRDVEGQLQVLGPTDVIWVYFMIAGVIALAVTMPVAGFQVWRFVVPGLSTIERRASLAYIPAIGALFLLGLAFGYFVIYPMVLSFLDSLSHHFITAYTAERYFRFMVHMTVPFGVLFEMPVVIMFLTSIGILNPLRLAKMRKIAYLLLTIAAVTITPPDIVSDILVIVPLLLLYEISVGLSRIVYHKRLTKLELISE</sequence>
<reference evidence="6 7" key="1">
    <citation type="submission" date="2016-11" db="EMBL/GenBank/DDBJ databases">
        <title>Paenibacillus species isolates.</title>
        <authorList>
            <person name="Beno S.M."/>
        </authorList>
    </citation>
    <scope>NUCLEOTIDE SEQUENCE [LARGE SCALE GENOMIC DNA]</scope>
    <source>
        <strain evidence="6 7">FSL F4-0100</strain>
    </source>
</reference>
<accession>A0A1R1B143</accession>
<evidence type="ECO:0000256" key="4">
    <source>
        <dbReference type="ARBA" id="ARBA00023136"/>
    </source>
</evidence>
<comment type="similarity">
    <text evidence="5">Belongs to the TatC family.</text>
</comment>
<keyword evidence="5" id="KW-0813">Transport</keyword>
<comment type="function">
    <text evidence="5">Part of the twin-arginine translocation (Tat) system that transports large folded proteins containing a characteristic twin-arginine motif in their signal peptide across membranes.</text>
</comment>
<gene>
    <name evidence="5" type="primary">tatC</name>
    <name evidence="6" type="ORF">BK123_15965</name>
</gene>
<feature type="transmembrane region" description="Helical" evidence="5">
    <location>
        <begin position="152"/>
        <end position="181"/>
    </location>
</feature>
<dbReference type="HAMAP" id="MF_00902">
    <property type="entry name" value="TatC"/>
    <property type="match status" value="1"/>
</dbReference>
<keyword evidence="2 5" id="KW-0812">Transmembrane</keyword>
<feature type="transmembrane region" description="Helical" evidence="5">
    <location>
        <begin position="193"/>
        <end position="210"/>
    </location>
</feature>
<dbReference type="RefSeq" id="WP_076323382.1">
    <property type="nucleotide sequence ID" value="NZ_MRTF01000005.1"/>
</dbReference>
<protein>
    <recommendedName>
        <fullName evidence="5">Sec-independent protein translocase protein TatC</fullName>
    </recommendedName>
</protein>
<keyword evidence="4 5" id="KW-0472">Membrane</keyword>
<feature type="transmembrane region" description="Helical" evidence="5">
    <location>
        <begin position="216"/>
        <end position="235"/>
    </location>
</feature>
<feature type="transmembrane region" description="Helical" evidence="5">
    <location>
        <begin position="25"/>
        <end position="47"/>
    </location>
</feature>
<keyword evidence="3 5" id="KW-1133">Transmembrane helix</keyword>
<dbReference type="GO" id="GO:0065002">
    <property type="term" value="P:intracellular protein transmembrane transport"/>
    <property type="evidence" value="ECO:0007669"/>
    <property type="project" value="TreeGrafter"/>
</dbReference>
<dbReference type="GO" id="GO:0033281">
    <property type="term" value="C:TAT protein transport complex"/>
    <property type="evidence" value="ECO:0007669"/>
    <property type="project" value="UniProtKB-UniRule"/>
</dbReference>
<keyword evidence="5" id="KW-1003">Cell membrane</keyword>
<dbReference type="STRING" id="1401.BK123_15965"/>
<dbReference type="PANTHER" id="PTHR30371:SF4">
    <property type="entry name" value="SEC-INDEPENDENT PROTEIN TRANSLOCASE PROTEIN TATCD"/>
    <property type="match status" value="1"/>
</dbReference>
<proteinExistence type="inferred from homology"/>
<feature type="transmembrane region" description="Helical" evidence="5">
    <location>
        <begin position="107"/>
        <end position="132"/>
    </location>
</feature>
<dbReference type="NCBIfam" id="TIGR00945">
    <property type="entry name" value="tatC"/>
    <property type="match status" value="1"/>
</dbReference>
<feature type="transmembrane region" description="Helical" evidence="5">
    <location>
        <begin position="67"/>
        <end position="95"/>
    </location>
</feature>
<evidence type="ECO:0000313" key="6">
    <source>
        <dbReference type="EMBL" id="OME92122.1"/>
    </source>
</evidence>
<name>A0A1R1B143_PAELA</name>
<evidence type="ECO:0000313" key="7">
    <source>
        <dbReference type="Proteomes" id="UP000187074"/>
    </source>
</evidence>
<keyword evidence="5" id="KW-0653">Protein transport</keyword>
<evidence type="ECO:0000256" key="1">
    <source>
        <dbReference type="ARBA" id="ARBA00004141"/>
    </source>
</evidence>